<evidence type="ECO:0000313" key="2">
    <source>
        <dbReference type="Proteomes" id="UP001157167"/>
    </source>
</evidence>
<comment type="caution">
    <text evidence="1">The sequence shown here is derived from an EMBL/GenBank/DDBJ whole genome shotgun (WGS) entry which is preliminary data.</text>
</comment>
<sequence>MPDTPSTIIRDATPLYDGARALHGYFLYTWFTHFLGVLLHNIQRWRAAGLLDEDGRASPAFRQLPVDFNALDLEKLAYFCGIYFYVESAHKQANYRLMHVTTRKRVLYLRGFDYEAAVAASDTLAVGIATVDTTRFNHTLSELLGAEFDLFKAMSPKDLYWETIGPQRHFYGDYAALIRSANQPIRSVHLNALHWKDDIAQLAGQVDYFVVYVSSITESVLWEMHHLIDTGRAPLTTVVFDRQAILTKNIHADLYKDIPALAIGPVRWLPSRERSSDDDIRALRDELEKVFTVIDIEDLDAEAPALMARIRAAAPVQPDAQRNTWLDFRFYPALDDATLDYLRRLDDALWAEVEPEAGAPIDALPFRINQILLRVFTALLFGQHRDAGCALAVYAGIMKTLLDHYTAAGRVEGFDSPDDFANGLGALTDHHATAAAISWAFLCSGQPHEFGNYTAAARADYDRLFTAARQQTEAFLRALHAT</sequence>
<dbReference type="Proteomes" id="UP001157167">
    <property type="component" value="Unassembled WGS sequence"/>
</dbReference>
<accession>A0ABQ6FE41</accession>
<evidence type="ECO:0000313" key="1">
    <source>
        <dbReference type="EMBL" id="GLT22760.1"/>
    </source>
</evidence>
<gene>
    <name evidence="1" type="ORF">GCM10007933_22210</name>
</gene>
<dbReference type="EMBL" id="BSPX01000031">
    <property type="protein sequence ID" value="GLT22760.1"/>
    <property type="molecule type" value="Genomic_DNA"/>
</dbReference>
<name>A0ABQ6FE41_9RHOO</name>
<proteinExistence type="predicted"/>
<protein>
    <submittedName>
        <fullName evidence="1">Uncharacterized protein</fullName>
    </submittedName>
</protein>
<reference evidence="2" key="1">
    <citation type="journal article" date="2019" name="Int. J. Syst. Evol. Microbiol.">
        <title>The Global Catalogue of Microorganisms (GCM) 10K type strain sequencing project: providing services to taxonomists for standard genome sequencing and annotation.</title>
        <authorList>
            <consortium name="The Broad Institute Genomics Platform"/>
            <consortium name="The Broad Institute Genome Sequencing Center for Infectious Disease"/>
            <person name="Wu L."/>
            <person name="Ma J."/>
        </authorList>
    </citation>
    <scope>NUCLEOTIDE SEQUENCE [LARGE SCALE GENOMIC DNA]</scope>
    <source>
        <strain evidence="2">NBRC 102407</strain>
    </source>
</reference>
<dbReference type="RefSeq" id="WP_284188044.1">
    <property type="nucleotide sequence ID" value="NZ_BSPX01000031.1"/>
</dbReference>
<keyword evidence="2" id="KW-1185">Reference proteome</keyword>
<organism evidence="1 2">
    <name type="scientific">Zoogloea oryzae</name>
    <dbReference type="NCBI Taxonomy" id="310767"/>
    <lineage>
        <taxon>Bacteria</taxon>
        <taxon>Pseudomonadati</taxon>
        <taxon>Pseudomonadota</taxon>
        <taxon>Betaproteobacteria</taxon>
        <taxon>Rhodocyclales</taxon>
        <taxon>Zoogloeaceae</taxon>
        <taxon>Zoogloea</taxon>
    </lineage>
</organism>